<evidence type="ECO:0000313" key="1">
    <source>
        <dbReference type="EMBL" id="GFY10174.1"/>
    </source>
</evidence>
<dbReference type="EMBL" id="BMAU01021296">
    <property type="protein sequence ID" value="GFY10174.1"/>
    <property type="molecule type" value="Genomic_DNA"/>
</dbReference>
<keyword evidence="2" id="KW-1185">Reference proteome</keyword>
<sequence length="122" mass="13585">MGGVAIYRVRSPTCLRLWQLSILPSGTRQQLKSNTKAIYDGSLNFESRSSDQDDTRAGSSFSPNYHTNGRTLRLVRFNVHLLSLHDGSSVSLGLETVTLRPQVCNQPLGYYGLMRVVVTIIK</sequence>
<proteinExistence type="predicted"/>
<dbReference type="Proteomes" id="UP000887159">
    <property type="component" value="Unassembled WGS sequence"/>
</dbReference>
<evidence type="ECO:0000313" key="2">
    <source>
        <dbReference type="Proteomes" id="UP000887159"/>
    </source>
</evidence>
<reference evidence="1" key="1">
    <citation type="submission" date="2020-08" db="EMBL/GenBank/DDBJ databases">
        <title>Multicomponent nature underlies the extraordinary mechanical properties of spider dragline silk.</title>
        <authorList>
            <person name="Kono N."/>
            <person name="Nakamura H."/>
            <person name="Mori M."/>
            <person name="Yoshida Y."/>
            <person name="Ohtoshi R."/>
            <person name="Malay A.D."/>
            <person name="Moran D.A.P."/>
            <person name="Tomita M."/>
            <person name="Numata K."/>
            <person name="Arakawa K."/>
        </authorList>
    </citation>
    <scope>NUCLEOTIDE SEQUENCE</scope>
</reference>
<name>A0A8X6VEZ4_TRICX</name>
<organism evidence="1 2">
    <name type="scientific">Trichonephila clavipes</name>
    <name type="common">Golden silk orbweaver</name>
    <name type="synonym">Nephila clavipes</name>
    <dbReference type="NCBI Taxonomy" id="2585209"/>
    <lineage>
        <taxon>Eukaryota</taxon>
        <taxon>Metazoa</taxon>
        <taxon>Ecdysozoa</taxon>
        <taxon>Arthropoda</taxon>
        <taxon>Chelicerata</taxon>
        <taxon>Arachnida</taxon>
        <taxon>Araneae</taxon>
        <taxon>Araneomorphae</taxon>
        <taxon>Entelegynae</taxon>
        <taxon>Araneoidea</taxon>
        <taxon>Nephilidae</taxon>
        <taxon>Trichonephila</taxon>
    </lineage>
</organism>
<comment type="caution">
    <text evidence="1">The sequence shown here is derived from an EMBL/GenBank/DDBJ whole genome shotgun (WGS) entry which is preliminary data.</text>
</comment>
<dbReference type="AlphaFoldDB" id="A0A8X6VEZ4"/>
<gene>
    <name evidence="1" type="ORF">TNCV_2628531</name>
</gene>
<protein>
    <submittedName>
        <fullName evidence="1">Uncharacterized protein</fullName>
    </submittedName>
</protein>
<accession>A0A8X6VEZ4</accession>